<dbReference type="PANTHER" id="PTHR45947">
    <property type="entry name" value="SULFOQUINOVOSYL TRANSFERASE SQD2"/>
    <property type="match status" value="1"/>
</dbReference>
<dbReference type="OrthoDB" id="832722at2"/>
<evidence type="ECO:0000259" key="1">
    <source>
        <dbReference type="Pfam" id="PF00534"/>
    </source>
</evidence>
<reference evidence="3" key="1">
    <citation type="submission" date="2016-10" db="EMBL/GenBank/DDBJ databases">
        <authorList>
            <person name="Varghese N."/>
            <person name="Submissions S."/>
        </authorList>
    </citation>
    <scope>NUCLEOTIDE SEQUENCE [LARGE SCALE GENOMIC DNA]</scope>
    <source>
        <strain evidence="3">DSM 21789</strain>
    </source>
</reference>
<keyword evidence="3" id="KW-1185">Reference proteome</keyword>
<evidence type="ECO:0000313" key="2">
    <source>
        <dbReference type="EMBL" id="SFB23199.1"/>
    </source>
</evidence>
<protein>
    <submittedName>
        <fullName evidence="2">Protein involved in gliding motility RemC</fullName>
    </submittedName>
</protein>
<dbReference type="AlphaFoldDB" id="A0A1I0ZBR1"/>
<gene>
    <name evidence="2" type="ORF">SAMN05660845_2174</name>
</gene>
<evidence type="ECO:0000313" key="3">
    <source>
        <dbReference type="Proteomes" id="UP000199604"/>
    </source>
</evidence>
<dbReference type="PANTHER" id="PTHR45947:SF3">
    <property type="entry name" value="SULFOQUINOVOSYL TRANSFERASE SQD2"/>
    <property type="match status" value="1"/>
</dbReference>
<dbReference type="GO" id="GO:0016758">
    <property type="term" value="F:hexosyltransferase activity"/>
    <property type="evidence" value="ECO:0007669"/>
    <property type="project" value="TreeGrafter"/>
</dbReference>
<organism evidence="2 3">
    <name type="scientific">Flavobacterium swingsii</name>
    <dbReference type="NCBI Taxonomy" id="498292"/>
    <lineage>
        <taxon>Bacteria</taxon>
        <taxon>Pseudomonadati</taxon>
        <taxon>Bacteroidota</taxon>
        <taxon>Flavobacteriia</taxon>
        <taxon>Flavobacteriales</taxon>
        <taxon>Flavobacteriaceae</taxon>
        <taxon>Flavobacterium</taxon>
    </lineage>
</organism>
<dbReference type="InterPro" id="IPR050194">
    <property type="entry name" value="Glycosyltransferase_grp1"/>
</dbReference>
<dbReference type="Pfam" id="PF00534">
    <property type="entry name" value="Glycos_transf_1"/>
    <property type="match status" value="1"/>
</dbReference>
<dbReference type="EMBL" id="FOJT01000005">
    <property type="protein sequence ID" value="SFB23199.1"/>
    <property type="molecule type" value="Genomic_DNA"/>
</dbReference>
<name>A0A1I0ZBR1_9FLAO</name>
<proteinExistence type="predicted"/>
<dbReference type="STRING" id="498292.SAMN05660845_2174"/>
<sequence length="353" mass="40220">MQKKRILFLGETYRADAITWMNGLKEFGDFEIVTWELQTQSTGISRLKRLVELSKSFLTIRSIAKKFNADMVIAERTTSYGFLAALSGIKPIAIAQQGITDLWPENSLLYPFKKIIQNYAFKKSDLIHAWGPVMATHMQNSGVNMNKVMILPKGINLDFFEYRDNSNELIIKAIVTRSLLPEYKHDVILKAFAILKMQNIPFELTVVGDGIMQKSLKLLSKELQIENNVIFTGRINNNDLPKLLQKSNIYISMPTTEGVSASLFEAMACGCFPVVTNLPGNKSWITQKKNGILIESENTKKLAEEIIWAFRNSEVRQKAVLENRKFVEENANYAINMKKIADKYHQLINQKSD</sequence>
<dbReference type="InterPro" id="IPR001296">
    <property type="entry name" value="Glyco_trans_1"/>
</dbReference>
<accession>A0A1I0ZBR1</accession>
<dbReference type="RefSeq" id="WP_091477117.1">
    <property type="nucleotide sequence ID" value="NZ_FOJT01000005.1"/>
</dbReference>
<feature type="domain" description="Glycosyl transferase family 1" evidence="1">
    <location>
        <begin position="173"/>
        <end position="323"/>
    </location>
</feature>
<dbReference type="Proteomes" id="UP000199604">
    <property type="component" value="Unassembled WGS sequence"/>
</dbReference>
<dbReference type="SUPFAM" id="SSF53756">
    <property type="entry name" value="UDP-Glycosyltransferase/glycogen phosphorylase"/>
    <property type="match status" value="1"/>
</dbReference>
<dbReference type="Gene3D" id="3.40.50.2000">
    <property type="entry name" value="Glycogen Phosphorylase B"/>
    <property type="match status" value="2"/>
</dbReference>